<evidence type="ECO:0000313" key="6">
    <source>
        <dbReference type="Ensembl" id="ENSCCRP00000094293.2"/>
    </source>
</evidence>
<keyword evidence="4" id="KW-0378">Hydrolase</keyword>
<dbReference type="Gene3D" id="1.20.120.980">
    <property type="entry name" value="Serine carboxypeptidase S28, SKS domain"/>
    <property type="match status" value="1"/>
</dbReference>
<keyword evidence="7" id="KW-1185">Reference proteome</keyword>
<evidence type="ECO:0000256" key="3">
    <source>
        <dbReference type="ARBA" id="ARBA00022729"/>
    </source>
</evidence>
<dbReference type="GO" id="GO:0008239">
    <property type="term" value="F:dipeptidyl-peptidase activity"/>
    <property type="evidence" value="ECO:0007669"/>
    <property type="project" value="TreeGrafter"/>
</dbReference>
<evidence type="ECO:0000313" key="7">
    <source>
        <dbReference type="Proteomes" id="UP001108240"/>
    </source>
</evidence>
<dbReference type="Gene3D" id="3.40.50.1820">
    <property type="entry name" value="alpha/beta hydrolase"/>
    <property type="match status" value="1"/>
</dbReference>
<dbReference type="InterPro" id="IPR008758">
    <property type="entry name" value="Peptidase_S28"/>
</dbReference>
<dbReference type="GO" id="GO:0070008">
    <property type="term" value="F:serine-type exopeptidase activity"/>
    <property type="evidence" value="ECO:0007669"/>
    <property type="project" value="InterPro"/>
</dbReference>
<dbReference type="InterPro" id="IPR042269">
    <property type="entry name" value="Ser_carbopepase_S28_SKS"/>
</dbReference>
<dbReference type="GO" id="GO:0006508">
    <property type="term" value="P:proteolysis"/>
    <property type="evidence" value="ECO:0007669"/>
    <property type="project" value="UniProtKB-KW"/>
</dbReference>
<dbReference type="GO" id="GO:0005764">
    <property type="term" value="C:lysosome"/>
    <property type="evidence" value="ECO:0007669"/>
    <property type="project" value="TreeGrafter"/>
</dbReference>
<reference evidence="6" key="2">
    <citation type="submission" date="2025-09" db="UniProtKB">
        <authorList>
            <consortium name="Ensembl"/>
        </authorList>
    </citation>
    <scope>IDENTIFICATION</scope>
</reference>
<dbReference type="Proteomes" id="UP001108240">
    <property type="component" value="Unplaced"/>
</dbReference>
<organism evidence="6 7">
    <name type="scientific">Cyprinus carpio carpio</name>
    <dbReference type="NCBI Taxonomy" id="630221"/>
    <lineage>
        <taxon>Eukaryota</taxon>
        <taxon>Metazoa</taxon>
        <taxon>Chordata</taxon>
        <taxon>Craniata</taxon>
        <taxon>Vertebrata</taxon>
        <taxon>Euteleostomi</taxon>
        <taxon>Actinopterygii</taxon>
        <taxon>Neopterygii</taxon>
        <taxon>Teleostei</taxon>
        <taxon>Ostariophysi</taxon>
        <taxon>Cypriniformes</taxon>
        <taxon>Cyprinidae</taxon>
        <taxon>Cyprininae</taxon>
        <taxon>Cyprinus</taxon>
    </lineage>
</organism>
<dbReference type="Pfam" id="PF05577">
    <property type="entry name" value="Peptidase_S28"/>
    <property type="match status" value="1"/>
</dbReference>
<evidence type="ECO:0000256" key="2">
    <source>
        <dbReference type="ARBA" id="ARBA00022670"/>
    </source>
</evidence>
<dbReference type="InterPro" id="IPR029058">
    <property type="entry name" value="AB_hydrolase_fold"/>
</dbReference>
<evidence type="ECO:0000256" key="4">
    <source>
        <dbReference type="ARBA" id="ARBA00022801"/>
    </source>
</evidence>
<reference evidence="6" key="1">
    <citation type="submission" date="2025-08" db="UniProtKB">
        <authorList>
            <consortium name="Ensembl"/>
        </authorList>
    </citation>
    <scope>IDENTIFICATION</scope>
</reference>
<dbReference type="GeneTree" id="ENSGT00940000160281"/>
<sequence>YENVPCLDVSHEKLVLELSNTTATSSYRPWFYQTCTEFGFYQTCEDTSCPFSRMLTIQSQTELCSRLFEIPQHCLPVHTNFTNMYYGGLRPQTQRVLYVNRKHVGFFKINLLLTGLTIIGNQGGFYCGCINEQ</sequence>
<keyword evidence="3" id="KW-0732">Signal</keyword>
<comment type="similarity">
    <text evidence="1">Belongs to the peptidase S28 family.</text>
</comment>
<name>A0A8C1FPF2_CYPCA</name>
<dbReference type="PANTHER" id="PTHR11010:SF11">
    <property type="entry name" value="THYMUS-SPECIFIC SERINE PROTEASE"/>
    <property type="match status" value="1"/>
</dbReference>
<keyword evidence="2" id="KW-0645">Protease</keyword>
<dbReference type="AlphaFoldDB" id="A0A8C1FPF2"/>
<dbReference type="GO" id="GO:0005768">
    <property type="term" value="C:endosome"/>
    <property type="evidence" value="ECO:0007669"/>
    <property type="project" value="TreeGrafter"/>
</dbReference>
<evidence type="ECO:0000256" key="5">
    <source>
        <dbReference type="ARBA" id="ARBA00023180"/>
    </source>
</evidence>
<evidence type="ECO:0000256" key="1">
    <source>
        <dbReference type="ARBA" id="ARBA00011079"/>
    </source>
</evidence>
<keyword evidence="5" id="KW-0325">Glycoprotein</keyword>
<proteinExistence type="inferred from homology"/>
<dbReference type="PANTHER" id="PTHR11010">
    <property type="entry name" value="PROTEASE S28 PRO-X CARBOXYPEPTIDASE-RELATED"/>
    <property type="match status" value="1"/>
</dbReference>
<protein>
    <submittedName>
        <fullName evidence="6">Uncharacterized protein</fullName>
    </submittedName>
</protein>
<dbReference type="Ensembl" id="ENSCCRT00000102350.2">
    <property type="protein sequence ID" value="ENSCCRP00000094293.2"/>
    <property type="gene ID" value="ENSCCRG00000050926.2"/>
</dbReference>
<accession>A0A8C1FPF2</accession>